<name>A0A7I8XPF2_BURXY</name>
<dbReference type="AlphaFoldDB" id="A0A7I8XPF2"/>
<reference evidence="2" key="1">
    <citation type="submission" date="2020-09" db="EMBL/GenBank/DDBJ databases">
        <authorList>
            <person name="Kikuchi T."/>
        </authorList>
    </citation>
    <scope>NUCLEOTIDE SEQUENCE</scope>
    <source>
        <strain evidence="2">Ka4C1</strain>
    </source>
</reference>
<proteinExistence type="predicted"/>
<evidence type="ECO:0000313" key="2">
    <source>
        <dbReference type="EMBL" id="CAD5211505.1"/>
    </source>
</evidence>
<evidence type="ECO:0000256" key="1">
    <source>
        <dbReference type="SAM" id="MobiDB-lite"/>
    </source>
</evidence>
<keyword evidence="3" id="KW-1185">Reference proteome</keyword>
<dbReference type="EMBL" id="CAJFCV020000001">
    <property type="protein sequence ID" value="CAG9088453.1"/>
    <property type="molecule type" value="Genomic_DNA"/>
</dbReference>
<dbReference type="Proteomes" id="UP000582659">
    <property type="component" value="Unassembled WGS sequence"/>
</dbReference>
<evidence type="ECO:0000313" key="3">
    <source>
        <dbReference type="Proteomes" id="UP000659654"/>
    </source>
</evidence>
<accession>A0A7I8XPF2</accession>
<gene>
    <name evidence="2" type="ORF">BXYJ_LOCUS2462</name>
</gene>
<dbReference type="EMBL" id="CAJFDI010000001">
    <property type="protein sequence ID" value="CAD5211505.1"/>
    <property type="molecule type" value="Genomic_DNA"/>
</dbReference>
<comment type="caution">
    <text evidence="2">The sequence shown here is derived from an EMBL/GenBank/DDBJ whole genome shotgun (WGS) entry which is preliminary data.</text>
</comment>
<dbReference type="Proteomes" id="UP000659654">
    <property type="component" value="Unassembled WGS sequence"/>
</dbReference>
<sequence>MDNIRFDTSLMRRIFLMLHLEPSDFWIKDVVIKKIPKKNPEKTPKSPGLTRRPFPNPNRRDGSGGWSWGHRRKGGDIAGMAGGGAVAATHVDLADISEDVIEFCGYLDDHGQNVWDECHVLIVLCPQ</sequence>
<protein>
    <submittedName>
        <fullName evidence="2">(pine wood nematode) hypothetical protein</fullName>
    </submittedName>
</protein>
<feature type="region of interest" description="Disordered" evidence="1">
    <location>
        <begin position="37"/>
        <end position="68"/>
    </location>
</feature>
<organism evidence="2 3">
    <name type="scientific">Bursaphelenchus xylophilus</name>
    <name type="common">Pinewood nematode worm</name>
    <name type="synonym">Aphelenchoides xylophilus</name>
    <dbReference type="NCBI Taxonomy" id="6326"/>
    <lineage>
        <taxon>Eukaryota</taxon>
        <taxon>Metazoa</taxon>
        <taxon>Ecdysozoa</taxon>
        <taxon>Nematoda</taxon>
        <taxon>Chromadorea</taxon>
        <taxon>Rhabditida</taxon>
        <taxon>Tylenchina</taxon>
        <taxon>Tylenchomorpha</taxon>
        <taxon>Aphelenchoidea</taxon>
        <taxon>Aphelenchoididae</taxon>
        <taxon>Bursaphelenchus</taxon>
    </lineage>
</organism>